<gene>
    <name evidence="2" type="ORF">FPOA_13987</name>
</gene>
<evidence type="ECO:0000313" key="3">
    <source>
        <dbReference type="Proteomes" id="UP000091967"/>
    </source>
</evidence>
<dbReference type="AlphaFoldDB" id="A0A1B8A3R1"/>
<feature type="domain" description="2EXR" evidence="1">
    <location>
        <begin position="5"/>
        <end position="154"/>
    </location>
</feature>
<dbReference type="InterPro" id="IPR045518">
    <property type="entry name" value="2EXR"/>
</dbReference>
<dbReference type="OMA" id="WSACCES"/>
<comment type="caution">
    <text evidence="2">The sequence shown here is derived from an EMBL/GenBank/DDBJ whole genome shotgun (WGS) entry which is preliminary data.</text>
</comment>
<evidence type="ECO:0000313" key="2">
    <source>
        <dbReference type="EMBL" id="OBS15113.1"/>
    </source>
</evidence>
<organism evidence="2 3">
    <name type="scientific">Fusarium poae</name>
    <dbReference type="NCBI Taxonomy" id="36050"/>
    <lineage>
        <taxon>Eukaryota</taxon>
        <taxon>Fungi</taxon>
        <taxon>Dikarya</taxon>
        <taxon>Ascomycota</taxon>
        <taxon>Pezizomycotina</taxon>
        <taxon>Sordariomycetes</taxon>
        <taxon>Hypocreomycetidae</taxon>
        <taxon>Hypocreales</taxon>
        <taxon>Nectriaceae</taxon>
        <taxon>Fusarium</taxon>
    </lineage>
</organism>
<evidence type="ECO:0000259" key="1">
    <source>
        <dbReference type="Pfam" id="PF20150"/>
    </source>
</evidence>
<accession>A0A1B8A3R1</accession>
<sequence length="333" mass="37629">MLESFDLFGSLPVELQAEIWSFAVRPTKPGVQVFSLSSDPRGQPHGENTQNAPWAATYYLTAPKWTFGPISSTVNTFDETIASWTKNNPSTYLVDSGLWNACRHSHRVMRDIIEPTEPMVVQTKVECGSREAKVGASGILPSQKRTIVVSPSLDLFILQFDNPDMLSWSLSEDIVPFDTIPSPMQIRHVGWQYHPIWASSLQDSPWIGSLDSLCSYIVYGVRLGGLETLWLINYRIKRKHWVSSKSEVKGPEPKVFETDNFRLIEVLLDENVLSPEQLRWDEVVAEGDPYTVSDFLAFVAKLRLLVSHILIFTSSLEATRRIMSIKILACENI</sequence>
<protein>
    <recommendedName>
        <fullName evidence="1">2EXR domain-containing protein</fullName>
    </recommendedName>
</protein>
<dbReference type="Pfam" id="PF20150">
    <property type="entry name" value="2EXR"/>
    <property type="match status" value="1"/>
</dbReference>
<keyword evidence="3" id="KW-1185">Reference proteome</keyword>
<proteinExistence type="predicted"/>
<reference evidence="2 3" key="1">
    <citation type="submission" date="2016-06" db="EMBL/GenBank/DDBJ databases">
        <title>Living apart together: crosstalk between the core and supernumerary genomes in a fungal plant pathogen.</title>
        <authorList>
            <person name="Vanheule A."/>
            <person name="Audenaert K."/>
            <person name="Warris S."/>
            <person name="Van De Geest H."/>
            <person name="Schijlen E."/>
            <person name="Hofte M."/>
            <person name="De Saeger S."/>
            <person name="Haesaert G."/>
            <person name="Waalwijk C."/>
            <person name="Van Der Lee T."/>
        </authorList>
    </citation>
    <scope>NUCLEOTIDE SEQUENCE [LARGE SCALE GENOMIC DNA]</scope>
    <source>
        <strain evidence="2 3">2516</strain>
    </source>
</reference>
<name>A0A1B8A3R1_FUSPO</name>
<dbReference type="OrthoDB" id="3596450at2759"/>
<dbReference type="EMBL" id="LYXU01000175">
    <property type="protein sequence ID" value="OBS15113.1"/>
    <property type="molecule type" value="Genomic_DNA"/>
</dbReference>
<dbReference type="Proteomes" id="UP000091967">
    <property type="component" value="Unassembled WGS sequence"/>
</dbReference>